<dbReference type="CDD" id="cd00055">
    <property type="entry name" value="EGF_Lam"/>
    <property type="match status" value="1"/>
</dbReference>
<keyword evidence="1" id="KW-1015">Disulfide bond</keyword>
<keyword evidence="2" id="KW-0424">Laminin EGF-like domain</keyword>
<keyword evidence="4" id="KW-1185">Reference proteome</keyword>
<dbReference type="GO" id="GO:0008045">
    <property type="term" value="P:motor neuron axon guidance"/>
    <property type="evidence" value="ECO:0007669"/>
    <property type="project" value="TreeGrafter"/>
</dbReference>
<evidence type="ECO:0000313" key="4">
    <source>
        <dbReference type="Proteomes" id="UP000277204"/>
    </source>
</evidence>
<sequence length="144" mass="16209">MEAGDQQLVHSPLVPAGYWCPCAPLVWNPVKAPDIRFSSSHFRKQHPRHEKAVKCDCNLHSNECRFSNSLYLLSNRVSGGVCENCQHNTVGRNCHQCAEGYYRDWTKPISHENVCLPCSPNRTISSEYSKSISGPPGRRSIPEN</sequence>
<dbReference type="GO" id="GO:0009888">
    <property type="term" value="P:tissue development"/>
    <property type="evidence" value="ECO:0007669"/>
    <property type="project" value="TreeGrafter"/>
</dbReference>
<dbReference type="InterPro" id="IPR002049">
    <property type="entry name" value="LE_dom"/>
</dbReference>
<dbReference type="GO" id="GO:0005604">
    <property type="term" value="C:basement membrane"/>
    <property type="evidence" value="ECO:0007669"/>
    <property type="project" value="TreeGrafter"/>
</dbReference>
<dbReference type="SUPFAM" id="SSF57196">
    <property type="entry name" value="EGF/Laminin"/>
    <property type="match status" value="1"/>
</dbReference>
<reference evidence="3 4" key="1">
    <citation type="submission" date="2018-11" db="EMBL/GenBank/DDBJ databases">
        <authorList>
            <consortium name="Pathogen Informatics"/>
        </authorList>
    </citation>
    <scope>NUCLEOTIDE SEQUENCE [LARGE SCALE GENOMIC DNA]</scope>
    <source>
        <strain evidence="3 4">Zambia</strain>
    </source>
</reference>
<dbReference type="STRING" id="48269.A0A183LMQ0"/>
<evidence type="ECO:0000313" key="3">
    <source>
        <dbReference type="EMBL" id="VDO64408.1"/>
    </source>
</evidence>
<organism evidence="3 4">
    <name type="scientific">Schistosoma margrebowiei</name>
    <dbReference type="NCBI Taxonomy" id="48269"/>
    <lineage>
        <taxon>Eukaryota</taxon>
        <taxon>Metazoa</taxon>
        <taxon>Spiralia</taxon>
        <taxon>Lophotrochozoa</taxon>
        <taxon>Platyhelminthes</taxon>
        <taxon>Trematoda</taxon>
        <taxon>Digenea</taxon>
        <taxon>Strigeidida</taxon>
        <taxon>Schistosomatoidea</taxon>
        <taxon>Schistosomatidae</taxon>
        <taxon>Schistosoma</taxon>
    </lineage>
</organism>
<dbReference type="EMBL" id="UZAI01001687">
    <property type="protein sequence ID" value="VDO64408.1"/>
    <property type="molecule type" value="Genomic_DNA"/>
</dbReference>
<dbReference type="PROSITE" id="PS01248">
    <property type="entry name" value="EGF_LAM_1"/>
    <property type="match status" value="1"/>
</dbReference>
<dbReference type="GO" id="GO:0016358">
    <property type="term" value="P:dendrite development"/>
    <property type="evidence" value="ECO:0007669"/>
    <property type="project" value="TreeGrafter"/>
</dbReference>
<name>A0A183LMQ0_9TREM</name>
<gene>
    <name evidence="3" type="ORF">SMRZ_LOCUS5075</name>
</gene>
<dbReference type="Proteomes" id="UP000277204">
    <property type="component" value="Unassembled WGS sequence"/>
</dbReference>
<dbReference type="SMART" id="SM00180">
    <property type="entry name" value="EGF_Lam"/>
    <property type="match status" value="1"/>
</dbReference>
<proteinExistence type="predicted"/>
<protein>
    <submittedName>
        <fullName evidence="3">Uncharacterized protein</fullName>
    </submittedName>
</protein>
<dbReference type="AlphaFoldDB" id="A0A183LMQ0"/>
<accession>A0A183LMQ0</accession>
<evidence type="ECO:0000256" key="1">
    <source>
        <dbReference type="ARBA" id="ARBA00023157"/>
    </source>
</evidence>
<dbReference type="Gene3D" id="2.10.25.10">
    <property type="entry name" value="Laminin"/>
    <property type="match status" value="1"/>
</dbReference>
<dbReference type="GO" id="GO:0009887">
    <property type="term" value="P:animal organ morphogenesis"/>
    <property type="evidence" value="ECO:0007669"/>
    <property type="project" value="TreeGrafter"/>
</dbReference>
<evidence type="ECO:0000256" key="2">
    <source>
        <dbReference type="ARBA" id="ARBA00023292"/>
    </source>
</evidence>
<dbReference type="Pfam" id="PF00053">
    <property type="entry name" value="EGF_laminin"/>
    <property type="match status" value="1"/>
</dbReference>
<dbReference type="InterPro" id="IPR050440">
    <property type="entry name" value="Laminin/Netrin_ECM"/>
</dbReference>
<dbReference type="PANTHER" id="PTHR10574:SF365">
    <property type="entry name" value="NETRIN-A-RELATED"/>
    <property type="match status" value="1"/>
</dbReference>
<dbReference type="PANTHER" id="PTHR10574">
    <property type="entry name" value="NETRIN/LAMININ-RELATED"/>
    <property type="match status" value="1"/>
</dbReference>